<feature type="compositionally biased region" description="Pro residues" evidence="2">
    <location>
        <begin position="172"/>
        <end position="181"/>
    </location>
</feature>
<dbReference type="GO" id="GO:0005829">
    <property type="term" value="C:cytosol"/>
    <property type="evidence" value="ECO:0007669"/>
    <property type="project" value="TreeGrafter"/>
</dbReference>
<evidence type="ECO:0000256" key="2">
    <source>
        <dbReference type="SAM" id="MobiDB-lite"/>
    </source>
</evidence>
<dbReference type="AlphaFoldDB" id="A0AA97KFL2"/>
<dbReference type="GO" id="GO:0000774">
    <property type="term" value="F:adenyl-nucleotide exchange factor activity"/>
    <property type="evidence" value="ECO:0007669"/>
    <property type="project" value="TreeGrafter"/>
</dbReference>
<dbReference type="GO" id="GO:0016020">
    <property type="term" value="C:membrane"/>
    <property type="evidence" value="ECO:0007669"/>
    <property type="project" value="TreeGrafter"/>
</dbReference>
<proteinExistence type="predicted"/>
<dbReference type="PANTHER" id="PTHR12329">
    <property type="entry name" value="BCL2-ASSOCIATED ATHANOGENE"/>
    <property type="match status" value="1"/>
</dbReference>
<dbReference type="InterPro" id="IPR036533">
    <property type="entry name" value="BAG_dom_sf"/>
</dbReference>
<feature type="compositionally biased region" description="Basic and acidic residues" evidence="2">
    <location>
        <begin position="10"/>
        <end position="21"/>
    </location>
</feature>
<accession>A0AA97KFL2</accession>
<dbReference type="InterPro" id="IPR003103">
    <property type="entry name" value="BAG_domain"/>
</dbReference>
<feature type="domain" description="BAG" evidence="3">
    <location>
        <begin position="348"/>
        <end position="425"/>
    </location>
</feature>
<name>A0AA97KFL2_EUBMA</name>
<feature type="region of interest" description="Disordered" evidence="2">
    <location>
        <begin position="322"/>
        <end position="346"/>
    </location>
</feature>
<dbReference type="RefSeq" id="XP_054854019.1">
    <property type="nucleotide sequence ID" value="XM_054998044.1"/>
</dbReference>
<dbReference type="GO" id="GO:0005634">
    <property type="term" value="C:nucleus"/>
    <property type="evidence" value="ECO:0007669"/>
    <property type="project" value="TreeGrafter"/>
</dbReference>
<evidence type="ECO:0000259" key="3">
    <source>
        <dbReference type="PROSITE" id="PS51035"/>
    </source>
</evidence>
<dbReference type="GeneID" id="129342341"/>
<feature type="compositionally biased region" description="Polar residues" evidence="2">
    <location>
        <begin position="68"/>
        <end position="79"/>
    </location>
</feature>
<dbReference type="GO" id="GO:0051087">
    <property type="term" value="F:protein-folding chaperone binding"/>
    <property type="evidence" value="ECO:0007669"/>
    <property type="project" value="InterPro"/>
</dbReference>
<feature type="region of interest" description="Disordered" evidence="2">
    <location>
        <begin position="1"/>
        <end position="305"/>
    </location>
</feature>
<evidence type="ECO:0000256" key="1">
    <source>
        <dbReference type="ARBA" id="ARBA00023186"/>
    </source>
</evidence>
<gene>
    <name evidence="5" type="primary">BAG4</name>
</gene>
<evidence type="ECO:0000313" key="4">
    <source>
        <dbReference type="Proteomes" id="UP001190640"/>
    </source>
</evidence>
<dbReference type="PROSITE" id="PS51035">
    <property type="entry name" value="BAG"/>
    <property type="match status" value="1"/>
</dbReference>
<dbReference type="GO" id="GO:0050821">
    <property type="term" value="P:protein stabilization"/>
    <property type="evidence" value="ECO:0007669"/>
    <property type="project" value="TreeGrafter"/>
</dbReference>
<keyword evidence="1" id="KW-0143">Chaperone</keyword>
<feature type="compositionally biased region" description="Polar residues" evidence="2">
    <location>
        <begin position="95"/>
        <end position="109"/>
    </location>
</feature>
<evidence type="ECO:0000313" key="5">
    <source>
        <dbReference type="RefSeq" id="XP_054854019.1"/>
    </source>
</evidence>
<dbReference type="Gene3D" id="1.20.58.120">
    <property type="entry name" value="BAG domain"/>
    <property type="match status" value="1"/>
</dbReference>
<organism evidence="4 5">
    <name type="scientific">Eublepharis macularius</name>
    <name type="common">Leopard gecko</name>
    <name type="synonym">Cyrtodactylus macularius</name>
    <dbReference type="NCBI Taxonomy" id="481883"/>
    <lineage>
        <taxon>Eukaryota</taxon>
        <taxon>Metazoa</taxon>
        <taxon>Chordata</taxon>
        <taxon>Craniata</taxon>
        <taxon>Vertebrata</taxon>
        <taxon>Euteleostomi</taxon>
        <taxon>Lepidosauria</taxon>
        <taxon>Squamata</taxon>
        <taxon>Bifurcata</taxon>
        <taxon>Gekkota</taxon>
        <taxon>Eublepharidae</taxon>
        <taxon>Eublepharinae</taxon>
        <taxon>Eublepharis</taxon>
    </lineage>
</organism>
<dbReference type="Pfam" id="PF02179">
    <property type="entry name" value="BAG"/>
    <property type="match status" value="1"/>
</dbReference>
<reference evidence="5" key="1">
    <citation type="submission" date="2025-08" db="UniProtKB">
        <authorList>
            <consortium name="RefSeq"/>
        </authorList>
    </citation>
    <scope>IDENTIFICATION</scope>
    <source>
        <tissue evidence="5">Blood</tissue>
    </source>
</reference>
<feature type="compositionally biased region" description="Polar residues" evidence="2">
    <location>
        <begin position="133"/>
        <end position="152"/>
    </location>
</feature>
<dbReference type="Proteomes" id="UP001190640">
    <property type="component" value="Chromosome 14"/>
</dbReference>
<sequence>MAAALRRLLHGAEVERVRPEPEPPPPVWGVEARRCPLHGSSSGGERAARGGNGGSQEQSSYAGYGSHYWNSQPRASYSSPYPAGPELQGQGIDHSYTNGVYGTPYSASGTGPPPYSNLPQSNTYYSAGHSHAPYSTESPGMYQSQSPASNWNYPPPDCPPEASVVRRQVPGYPQPPTPGFPIPLYSYGDCNHGIPQQGPPPPPQPRLQETTWRPPGVYGMQPPYGWSPASTGHGNQYVAESCPSWPASGASVSHPPVNSTKDSSYNQSEQGTNQHSYFPETGHLPPGTMNDYKLPQLDTKPSASNTKVQYSAQPQLYVQKKPPVTADHGSGFKTNGQLPSEPSDVQPGVQKVMEVMEGVELLEEEVDEFVGKKMDKGYRLLEEMLTKKLLELDSIETGGQDSVRQARKEAVHRIQAILEELERKGL</sequence>
<keyword evidence="4" id="KW-1185">Reference proteome</keyword>
<dbReference type="SMART" id="SM00264">
    <property type="entry name" value="BAG"/>
    <property type="match status" value="1"/>
</dbReference>
<protein>
    <submittedName>
        <fullName evidence="5">BAG family molecular chaperone regulator 4 isoform X1</fullName>
    </submittedName>
</protein>
<dbReference type="CTD" id="9530"/>
<dbReference type="SUPFAM" id="SSF63491">
    <property type="entry name" value="BAG domain"/>
    <property type="match status" value="1"/>
</dbReference>
<dbReference type="InterPro" id="IPR039773">
    <property type="entry name" value="BAG_chaperone_regulator"/>
</dbReference>
<dbReference type="PANTHER" id="PTHR12329:SF10">
    <property type="entry name" value="BAG FAMILY MOLECULAR CHAPERONE REGULATOR 4"/>
    <property type="match status" value="1"/>
</dbReference>
<feature type="compositionally biased region" description="Polar residues" evidence="2">
    <location>
        <begin position="256"/>
        <end position="276"/>
    </location>
</feature>
<dbReference type="KEGG" id="emc:129342341"/>